<protein>
    <submittedName>
        <fullName evidence="2">Uncharacterized protein</fullName>
    </submittedName>
</protein>
<evidence type="ECO:0000313" key="3">
    <source>
        <dbReference type="Proteomes" id="UP000559027"/>
    </source>
</evidence>
<feature type="compositionally biased region" description="Basic and acidic residues" evidence="1">
    <location>
        <begin position="24"/>
        <end position="36"/>
    </location>
</feature>
<sequence length="139" mass="14738">MSAIQPPPPNTEAALKDAYLTLKNSKEGPGKKEQTFDKLGPSELHPTHPSAPFDWSLGCKANAVSSAETSSSLTYLNNFYIVNSSLISSAATGLTPLDNKTIDATIAGFSESVKVVMDGLDALSEVHPFVRGVPSVFKK</sequence>
<organism evidence="2 3">
    <name type="scientific">Leucocoprinus leucothites</name>
    <dbReference type="NCBI Taxonomy" id="201217"/>
    <lineage>
        <taxon>Eukaryota</taxon>
        <taxon>Fungi</taxon>
        <taxon>Dikarya</taxon>
        <taxon>Basidiomycota</taxon>
        <taxon>Agaricomycotina</taxon>
        <taxon>Agaricomycetes</taxon>
        <taxon>Agaricomycetidae</taxon>
        <taxon>Agaricales</taxon>
        <taxon>Agaricineae</taxon>
        <taxon>Agaricaceae</taxon>
        <taxon>Leucocoprinus</taxon>
    </lineage>
</organism>
<dbReference type="EMBL" id="JAACJO010000030">
    <property type="protein sequence ID" value="KAF5346697.1"/>
    <property type="molecule type" value="Genomic_DNA"/>
</dbReference>
<proteinExistence type="predicted"/>
<keyword evidence="3" id="KW-1185">Reference proteome</keyword>
<reference evidence="2 3" key="1">
    <citation type="journal article" date="2020" name="ISME J.">
        <title>Uncovering the hidden diversity of litter-decomposition mechanisms in mushroom-forming fungi.</title>
        <authorList>
            <person name="Floudas D."/>
            <person name="Bentzer J."/>
            <person name="Ahren D."/>
            <person name="Johansson T."/>
            <person name="Persson P."/>
            <person name="Tunlid A."/>
        </authorList>
    </citation>
    <scope>NUCLEOTIDE SEQUENCE [LARGE SCALE GENOMIC DNA]</scope>
    <source>
        <strain evidence="2 3">CBS 146.42</strain>
    </source>
</reference>
<accession>A0A8H5CRK5</accession>
<evidence type="ECO:0000256" key="1">
    <source>
        <dbReference type="SAM" id="MobiDB-lite"/>
    </source>
</evidence>
<dbReference type="AlphaFoldDB" id="A0A8H5CRK5"/>
<name>A0A8H5CRK5_9AGAR</name>
<feature type="region of interest" description="Disordered" evidence="1">
    <location>
        <begin position="23"/>
        <end position="44"/>
    </location>
</feature>
<comment type="caution">
    <text evidence="2">The sequence shown here is derived from an EMBL/GenBank/DDBJ whole genome shotgun (WGS) entry which is preliminary data.</text>
</comment>
<gene>
    <name evidence="2" type="ORF">D9756_010367</name>
</gene>
<evidence type="ECO:0000313" key="2">
    <source>
        <dbReference type="EMBL" id="KAF5346697.1"/>
    </source>
</evidence>
<dbReference type="Proteomes" id="UP000559027">
    <property type="component" value="Unassembled WGS sequence"/>
</dbReference>